<organism evidence="2 3">
    <name type="scientific">Stephania yunnanensis</name>
    <dbReference type="NCBI Taxonomy" id="152371"/>
    <lineage>
        <taxon>Eukaryota</taxon>
        <taxon>Viridiplantae</taxon>
        <taxon>Streptophyta</taxon>
        <taxon>Embryophyta</taxon>
        <taxon>Tracheophyta</taxon>
        <taxon>Spermatophyta</taxon>
        <taxon>Magnoliopsida</taxon>
        <taxon>Ranunculales</taxon>
        <taxon>Menispermaceae</taxon>
        <taxon>Menispermoideae</taxon>
        <taxon>Cissampelideae</taxon>
        <taxon>Stephania</taxon>
    </lineage>
</organism>
<gene>
    <name evidence="2" type="ORF">Syun_012332</name>
</gene>
<dbReference type="AlphaFoldDB" id="A0AAP0JZD2"/>
<reference evidence="2 3" key="1">
    <citation type="submission" date="2024-01" db="EMBL/GenBank/DDBJ databases">
        <title>Genome assemblies of Stephania.</title>
        <authorList>
            <person name="Yang L."/>
        </authorList>
    </citation>
    <scope>NUCLEOTIDE SEQUENCE [LARGE SCALE GENOMIC DNA]</scope>
    <source>
        <strain evidence="2">YNDBR</strain>
        <tissue evidence="2">Leaf</tissue>
    </source>
</reference>
<dbReference type="EMBL" id="JBBNAF010000005">
    <property type="protein sequence ID" value="KAK9142932.1"/>
    <property type="molecule type" value="Genomic_DNA"/>
</dbReference>
<name>A0AAP0JZD2_9MAGN</name>
<proteinExistence type="predicted"/>
<dbReference type="Proteomes" id="UP001420932">
    <property type="component" value="Unassembled WGS sequence"/>
</dbReference>
<evidence type="ECO:0000256" key="1">
    <source>
        <dbReference type="SAM" id="MobiDB-lite"/>
    </source>
</evidence>
<accession>A0AAP0JZD2</accession>
<protein>
    <submittedName>
        <fullName evidence="2">Uncharacterized protein</fullName>
    </submittedName>
</protein>
<feature type="region of interest" description="Disordered" evidence="1">
    <location>
        <begin position="1"/>
        <end position="20"/>
    </location>
</feature>
<keyword evidence="3" id="KW-1185">Reference proteome</keyword>
<comment type="caution">
    <text evidence="2">The sequence shown here is derived from an EMBL/GenBank/DDBJ whole genome shotgun (WGS) entry which is preliminary data.</text>
</comment>
<sequence>MADARAKAIGEAQSAADDARSIGHEVFVEEVLTDEFLVKETRTWPDGLNVLERPTQAGPAEMITLD</sequence>
<evidence type="ECO:0000313" key="2">
    <source>
        <dbReference type="EMBL" id="KAK9142932.1"/>
    </source>
</evidence>
<evidence type="ECO:0000313" key="3">
    <source>
        <dbReference type="Proteomes" id="UP001420932"/>
    </source>
</evidence>